<evidence type="ECO:0000313" key="1">
    <source>
        <dbReference type="EMBL" id="GAA5100526.1"/>
    </source>
</evidence>
<dbReference type="Proteomes" id="UP001500631">
    <property type="component" value="Unassembled WGS sequence"/>
</dbReference>
<evidence type="ECO:0000313" key="2">
    <source>
        <dbReference type="Proteomes" id="UP001500631"/>
    </source>
</evidence>
<dbReference type="EMBL" id="BAABKE010000004">
    <property type="protein sequence ID" value="GAA5100526.1"/>
    <property type="molecule type" value="Genomic_DNA"/>
</dbReference>
<name>A0ABP9MWM4_9GAMM</name>
<dbReference type="Pfam" id="PF13455">
    <property type="entry name" value="MUG113"/>
    <property type="match status" value="1"/>
</dbReference>
<protein>
    <recommendedName>
        <fullName evidence="3">GIY-YIG nuclease family protein</fullName>
    </recommendedName>
</protein>
<evidence type="ECO:0008006" key="3">
    <source>
        <dbReference type="Google" id="ProtNLM"/>
    </source>
</evidence>
<proteinExistence type="predicted"/>
<gene>
    <name evidence="1" type="ORF">GCM10023338_15300</name>
</gene>
<sequence>MMRYYQPKNTYRPPSNKGNLYYVRFSTSLGYFYKIGFTTANSVEKRFSYNSVDFLDIDKVLLFEYLDNAYDIEQQLHSCLSERALFKEFKNQNAVYPLFKNGQSELYLEDILGLDPEYTEEQRFQTFKNVKLAVEQNELVGILKLAASRTADRILSLSTLPFSVYFKKKKGIDTPQALLESLDRIIGDGQIQKRREDNGLTEQAYAILLNAGINLHNR</sequence>
<reference evidence="2" key="1">
    <citation type="journal article" date="2019" name="Int. J. Syst. Evol. Microbiol.">
        <title>The Global Catalogue of Microorganisms (GCM) 10K type strain sequencing project: providing services to taxonomists for standard genome sequencing and annotation.</title>
        <authorList>
            <consortium name="The Broad Institute Genomics Platform"/>
            <consortium name="The Broad Institute Genome Sequencing Center for Infectious Disease"/>
            <person name="Wu L."/>
            <person name="Ma J."/>
        </authorList>
    </citation>
    <scope>NUCLEOTIDE SEQUENCE [LARGE SCALE GENOMIC DNA]</scope>
    <source>
        <strain evidence="2">JCM 18424</strain>
    </source>
</reference>
<comment type="caution">
    <text evidence="1">The sequence shown here is derived from an EMBL/GenBank/DDBJ whole genome shotgun (WGS) entry which is preliminary data.</text>
</comment>
<organism evidence="1 2">
    <name type="scientific">Wohlfahrtiimonas larvae</name>
    <dbReference type="NCBI Taxonomy" id="1157986"/>
    <lineage>
        <taxon>Bacteria</taxon>
        <taxon>Pseudomonadati</taxon>
        <taxon>Pseudomonadota</taxon>
        <taxon>Gammaproteobacteria</taxon>
        <taxon>Cardiobacteriales</taxon>
        <taxon>Ignatzschineriaceae</taxon>
        <taxon>Wohlfahrtiimonas</taxon>
    </lineage>
</organism>
<dbReference type="RefSeq" id="WP_143691371.1">
    <property type="nucleotide sequence ID" value="NZ_BAABKE010000004.1"/>
</dbReference>
<keyword evidence="2" id="KW-1185">Reference proteome</keyword>
<accession>A0ABP9MWM4</accession>